<evidence type="ECO:0000256" key="3">
    <source>
        <dbReference type="ARBA" id="ARBA00022771"/>
    </source>
</evidence>
<comment type="subcellular location">
    <subcellularLocation>
        <location evidence="1">Nucleus</location>
    </subcellularLocation>
</comment>
<accession>A0A5C3NS15</accession>
<dbReference type="Pfam" id="PF05699">
    <property type="entry name" value="Dimer_Tnp_hAT"/>
    <property type="match status" value="1"/>
</dbReference>
<protein>
    <recommendedName>
        <fullName evidence="6">HAT C-terminal dimerisation domain-containing protein</fullName>
    </recommendedName>
</protein>
<dbReference type="EMBL" id="ML212342">
    <property type="protein sequence ID" value="TFK78760.1"/>
    <property type="molecule type" value="Genomic_DNA"/>
</dbReference>
<dbReference type="InterPro" id="IPR012337">
    <property type="entry name" value="RNaseH-like_sf"/>
</dbReference>
<dbReference type="InterPro" id="IPR008906">
    <property type="entry name" value="HATC_C_dom"/>
</dbReference>
<dbReference type="Proteomes" id="UP000308197">
    <property type="component" value="Unassembled WGS sequence"/>
</dbReference>
<keyword evidence="4" id="KW-0862">Zinc</keyword>
<keyword evidence="3" id="KW-0863">Zinc-finger</keyword>
<dbReference type="GO" id="GO:0046983">
    <property type="term" value="F:protein dimerization activity"/>
    <property type="evidence" value="ECO:0007669"/>
    <property type="project" value="InterPro"/>
</dbReference>
<dbReference type="STRING" id="1314778.A0A5C3NS15"/>
<evidence type="ECO:0000256" key="4">
    <source>
        <dbReference type="ARBA" id="ARBA00022833"/>
    </source>
</evidence>
<evidence type="ECO:0000256" key="1">
    <source>
        <dbReference type="ARBA" id="ARBA00004123"/>
    </source>
</evidence>
<sequence>SQDRAAVEAELERYIAEGLIGTIESGTDLFRYWTINEKVYPYLYRVALDVLAAQASAVICERVFSSSKETDTLRRSRIDPELMEALQCLKFYYKQSRLNLTADLVAREEDYTIEGPLTDNAVKEL</sequence>
<dbReference type="PANTHER" id="PTHR46481:SF10">
    <property type="entry name" value="ZINC FINGER BED DOMAIN-CONTAINING PROTEIN 39"/>
    <property type="match status" value="1"/>
</dbReference>
<evidence type="ECO:0000256" key="5">
    <source>
        <dbReference type="ARBA" id="ARBA00023242"/>
    </source>
</evidence>
<gene>
    <name evidence="7" type="ORF">K466DRAFT_473198</name>
</gene>
<name>A0A5C3NS15_9APHY</name>
<reference evidence="7 8" key="1">
    <citation type="journal article" date="2019" name="Nat. Ecol. Evol.">
        <title>Megaphylogeny resolves global patterns of mushroom evolution.</title>
        <authorList>
            <person name="Varga T."/>
            <person name="Krizsan K."/>
            <person name="Foldi C."/>
            <person name="Dima B."/>
            <person name="Sanchez-Garcia M."/>
            <person name="Sanchez-Ramirez S."/>
            <person name="Szollosi G.J."/>
            <person name="Szarkandi J.G."/>
            <person name="Papp V."/>
            <person name="Albert L."/>
            <person name="Andreopoulos W."/>
            <person name="Angelini C."/>
            <person name="Antonin V."/>
            <person name="Barry K.W."/>
            <person name="Bougher N.L."/>
            <person name="Buchanan P."/>
            <person name="Buyck B."/>
            <person name="Bense V."/>
            <person name="Catcheside P."/>
            <person name="Chovatia M."/>
            <person name="Cooper J."/>
            <person name="Damon W."/>
            <person name="Desjardin D."/>
            <person name="Finy P."/>
            <person name="Geml J."/>
            <person name="Haridas S."/>
            <person name="Hughes K."/>
            <person name="Justo A."/>
            <person name="Karasinski D."/>
            <person name="Kautmanova I."/>
            <person name="Kiss B."/>
            <person name="Kocsube S."/>
            <person name="Kotiranta H."/>
            <person name="LaButti K.M."/>
            <person name="Lechner B.E."/>
            <person name="Liimatainen K."/>
            <person name="Lipzen A."/>
            <person name="Lukacs Z."/>
            <person name="Mihaltcheva S."/>
            <person name="Morgado L.N."/>
            <person name="Niskanen T."/>
            <person name="Noordeloos M.E."/>
            <person name="Ohm R.A."/>
            <person name="Ortiz-Santana B."/>
            <person name="Ovrebo C."/>
            <person name="Racz N."/>
            <person name="Riley R."/>
            <person name="Savchenko A."/>
            <person name="Shiryaev A."/>
            <person name="Soop K."/>
            <person name="Spirin V."/>
            <person name="Szebenyi C."/>
            <person name="Tomsovsky M."/>
            <person name="Tulloss R.E."/>
            <person name="Uehling J."/>
            <person name="Grigoriev I.V."/>
            <person name="Vagvolgyi C."/>
            <person name="Papp T."/>
            <person name="Martin F.M."/>
            <person name="Miettinen O."/>
            <person name="Hibbett D.S."/>
            <person name="Nagy L.G."/>
        </authorList>
    </citation>
    <scope>NUCLEOTIDE SEQUENCE [LARGE SCALE GENOMIC DNA]</scope>
    <source>
        <strain evidence="7 8">HHB13444</strain>
    </source>
</reference>
<dbReference type="InParanoid" id="A0A5C3NS15"/>
<dbReference type="InterPro" id="IPR052035">
    <property type="entry name" value="ZnF_BED_domain_contain"/>
</dbReference>
<dbReference type="SUPFAM" id="SSF53098">
    <property type="entry name" value="Ribonuclease H-like"/>
    <property type="match status" value="1"/>
</dbReference>
<feature type="non-terminal residue" evidence="7">
    <location>
        <position position="1"/>
    </location>
</feature>
<feature type="non-terminal residue" evidence="7">
    <location>
        <position position="125"/>
    </location>
</feature>
<keyword evidence="8" id="KW-1185">Reference proteome</keyword>
<keyword evidence="5" id="KW-0539">Nucleus</keyword>
<organism evidence="7 8">
    <name type="scientific">Polyporus arcularius HHB13444</name>
    <dbReference type="NCBI Taxonomy" id="1314778"/>
    <lineage>
        <taxon>Eukaryota</taxon>
        <taxon>Fungi</taxon>
        <taxon>Dikarya</taxon>
        <taxon>Basidiomycota</taxon>
        <taxon>Agaricomycotina</taxon>
        <taxon>Agaricomycetes</taxon>
        <taxon>Polyporales</taxon>
        <taxon>Polyporaceae</taxon>
        <taxon>Polyporus</taxon>
    </lineage>
</organism>
<dbReference type="PANTHER" id="PTHR46481">
    <property type="entry name" value="ZINC FINGER BED DOMAIN-CONTAINING PROTEIN 4"/>
    <property type="match status" value="1"/>
</dbReference>
<feature type="domain" description="HAT C-terminal dimerisation" evidence="6">
    <location>
        <begin position="10"/>
        <end position="91"/>
    </location>
</feature>
<evidence type="ECO:0000259" key="6">
    <source>
        <dbReference type="Pfam" id="PF05699"/>
    </source>
</evidence>
<proteinExistence type="predicted"/>
<keyword evidence="2" id="KW-0479">Metal-binding</keyword>
<dbReference type="GO" id="GO:0008270">
    <property type="term" value="F:zinc ion binding"/>
    <property type="evidence" value="ECO:0007669"/>
    <property type="project" value="UniProtKB-KW"/>
</dbReference>
<evidence type="ECO:0000313" key="7">
    <source>
        <dbReference type="EMBL" id="TFK78760.1"/>
    </source>
</evidence>
<dbReference type="AlphaFoldDB" id="A0A5C3NS15"/>
<dbReference type="GO" id="GO:0005634">
    <property type="term" value="C:nucleus"/>
    <property type="evidence" value="ECO:0007669"/>
    <property type="project" value="UniProtKB-SubCell"/>
</dbReference>
<evidence type="ECO:0000256" key="2">
    <source>
        <dbReference type="ARBA" id="ARBA00022723"/>
    </source>
</evidence>
<evidence type="ECO:0000313" key="8">
    <source>
        <dbReference type="Proteomes" id="UP000308197"/>
    </source>
</evidence>